<comment type="caution">
    <text evidence="5">The sequence shown here is derived from an EMBL/GenBank/DDBJ whole genome shotgun (WGS) entry which is preliminary data.</text>
</comment>
<dbReference type="EMBL" id="RRCF01000001">
    <property type="protein sequence ID" value="RRJ23240.1"/>
    <property type="molecule type" value="Genomic_DNA"/>
</dbReference>
<protein>
    <recommendedName>
        <fullName evidence="7">Flagellar biosynthesis protein FlgT</fullName>
    </recommendedName>
</protein>
<gene>
    <name evidence="5" type="ORF">EIK76_03905</name>
</gene>
<evidence type="ECO:0000313" key="5">
    <source>
        <dbReference type="EMBL" id="RRJ23240.1"/>
    </source>
</evidence>
<dbReference type="InterPro" id="IPR032388">
    <property type="entry name" value="FlgT_C"/>
</dbReference>
<dbReference type="Gene3D" id="2.40.10.410">
    <property type="entry name" value="FlgT, C-terminal domain"/>
    <property type="match status" value="1"/>
</dbReference>
<reference evidence="5 6" key="1">
    <citation type="submission" date="2018-11" db="EMBL/GenBank/DDBJ databases">
        <title>Draft genome analysis of Rheinheimera mesophila isolated from an industrial waste site.</title>
        <authorList>
            <person name="Yu Q."/>
            <person name="Qi Y."/>
            <person name="Zhang H."/>
            <person name="Lu Y."/>
            <person name="Pu J."/>
        </authorList>
    </citation>
    <scope>NUCLEOTIDE SEQUENCE [LARGE SCALE GENOMIC DNA]</scope>
    <source>
        <strain evidence="5 6">IITR13</strain>
    </source>
</reference>
<evidence type="ECO:0000259" key="2">
    <source>
        <dbReference type="Pfam" id="PF16538"/>
    </source>
</evidence>
<name>A0A3P3QS01_9GAMM</name>
<dbReference type="Pfam" id="PF16539">
    <property type="entry name" value="FlgT_M"/>
    <property type="match status" value="1"/>
</dbReference>
<feature type="signal peptide" evidence="1">
    <location>
        <begin position="1"/>
        <end position="22"/>
    </location>
</feature>
<dbReference type="InterPro" id="IPR038165">
    <property type="entry name" value="FlgT_C_sf"/>
</dbReference>
<dbReference type="RefSeq" id="WP_046519134.1">
    <property type="nucleotide sequence ID" value="NZ_LAVS01000008.1"/>
</dbReference>
<dbReference type="Pfam" id="PF16548">
    <property type="entry name" value="FlgT_N"/>
    <property type="match status" value="1"/>
</dbReference>
<evidence type="ECO:0000313" key="6">
    <source>
        <dbReference type="Proteomes" id="UP000276260"/>
    </source>
</evidence>
<dbReference type="InterPro" id="IPR032386">
    <property type="entry name" value="FlgT_M"/>
</dbReference>
<sequence>MRLTAFRLSLLALPLYCSYANADWYEATGQAVLRSGDSAAARAAATEDAVRKALLYSGASIRTVQQVTDGLLTQESMFLQTQGEVHNVQIVSETEENGYINVTIRADIYPDQNQCANLQLKKELLVSPFFIENREQAIVGQLYELDEASTTVFIQKLEESSGSSLIKLLPQSIRQQELSYADRGALQRNYGGRYLLKASLGDVSLGERVGTNWSFWSDQDRERFYQLQLELSDIQEQKVLFSQKYQTSAVWGFNSTTVISPKTQRFWQTDYGKSIERVLNAAAQDVEEALRCETILADITLVQQHKVLLNLGSRQGLKLGDELTILFRRQHKDSFGQLQDQLTVSELKVKITELNHKNAWAESINMELLANVQVGDAATLINDKEQQ</sequence>
<dbReference type="Gene3D" id="3.40.50.10610">
    <property type="entry name" value="ABC-type transport auxiliary lipoprotein component"/>
    <property type="match status" value="1"/>
</dbReference>
<dbReference type="OrthoDB" id="8778507at2"/>
<feature type="domain" description="Flagellar assembly protein T N-terminal" evidence="4">
    <location>
        <begin position="23"/>
        <end position="110"/>
    </location>
</feature>
<dbReference type="Pfam" id="PF16538">
    <property type="entry name" value="FlgT_C"/>
    <property type="match status" value="1"/>
</dbReference>
<evidence type="ECO:0000256" key="1">
    <source>
        <dbReference type="SAM" id="SignalP"/>
    </source>
</evidence>
<evidence type="ECO:0000259" key="3">
    <source>
        <dbReference type="Pfam" id="PF16539"/>
    </source>
</evidence>
<feature type="chain" id="PRO_5018782509" description="Flagellar biosynthesis protein FlgT" evidence="1">
    <location>
        <begin position="23"/>
        <end position="387"/>
    </location>
</feature>
<feature type="domain" description="Flagellar assembly protein T C-terminal" evidence="2">
    <location>
        <begin position="306"/>
        <end position="379"/>
    </location>
</feature>
<evidence type="ECO:0000259" key="4">
    <source>
        <dbReference type="Pfam" id="PF16548"/>
    </source>
</evidence>
<dbReference type="Gene3D" id="3.30.1660.40">
    <property type="entry name" value="FlgT, N-terminal domain"/>
    <property type="match status" value="1"/>
</dbReference>
<dbReference type="InterPro" id="IPR038180">
    <property type="entry name" value="FlgT_N_sf"/>
</dbReference>
<accession>A0A3P3QS01</accession>
<dbReference type="Proteomes" id="UP000276260">
    <property type="component" value="Unassembled WGS sequence"/>
</dbReference>
<evidence type="ECO:0008006" key="7">
    <source>
        <dbReference type="Google" id="ProtNLM"/>
    </source>
</evidence>
<organism evidence="5 6">
    <name type="scientific">Rheinheimera mesophila</name>
    <dbReference type="NCBI Taxonomy" id="1547515"/>
    <lineage>
        <taxon>Bacteria</taxon>
        <taxon>Pseudomonadati</taxon>
        <taxon>Pseudomonadota</taxon>
        <taxon>Gammaproteobacteria</taxon>
        <taxon>Chromatiales</taxon>
        <taxon>Chromatiaceae</taxon>
        <taxon>Rheinheimera</taxon>
    </lineage>
</organism>
<dbReference type="AlphaFoldDB" id="A0A3P3QS01"/>
<proteinExistence type="predicted"/>
<feature type="domain" description="Flagellar assembly protein T middle" evidence="3">
    <location>
        <begin position="113"/>
        <end position="258"/>
    </location>
</feature>
<keyword evidence="6" id="KW-1185">Reference proteome</keyword>
<dbReference type="InterPro" id="IPR032370">
    <property type="entry name" value="FlgT_N"/>
</dbReference>
<keyword evidence="1" id="KW-0732">Signal</keyword>